<keyword evidence="7" id="KW-0862">Zinc</keyword>
<evidence type="ECO:0000256" key="2">
    <source>
        <dbReference type="ARBA" id="ARBA00005690"/>
    </source>
</evidence>
<dbReference type="SUPFAM" id="SSF50249">
    <property type="entry name" value="Nucleic acid-binding proteins"/>
    <property type="match status" value="4"/>
</dbReference>
<evidence type="ECO:0000313" key="17">
    <source>
        <dbReference type="Proteomes" id="UP000215902"/>
    </source>
</evidence>
<gene>
    <name evidence="16" type="ORF">BOX15_Mlig031872g1</name>
</gene>
<protein>
    <recommendedName>
        <fullName evidence="3">Replication protein A 70 kDa DNA-binding subunit</fullName>
    </recommendedName>
    <alternativeName>
        <fullName evidence="10">Replication factor A protein 1</fullName>
    </alternativeName>
</protein>
<dbReference type="CDD" id="cd04476">
    <property type="entry name" value="RPA1_DBD_C"/>
    <property type="match status" value="1"/>
</dbReference>
<dbReference type="CDD" id="cd04474">
    <property type="entry name" value="RPA1_DBD_A"/>
    <property type="match status" value="1"/>
</dbReference>
<dbReference type="FunFam" id="2.40.50.140:FF:000064">
    <property type="entry name" value="Replication protein A subunit"/>
    <property type="match status" value="1"/>
</dbReference>
<evidence type="ECO:0000256" key="1">
    <source>
        <dbReference type="ARBA" id="ARBA00004123"/>
    </source>
</evidence>
<dbReference type="FunFam" id="2.40.50.140:FF:000041">
    <property type="entry name" value="Replication protein A subunit"/>
    <property type="match status" value="1"/>
</dbReference>
<comment type="caution">
    <text evidence="16">The sequence shown here is derived from an EMBL/GenBank/DDBJ whole genome shotgun (WGS) entry which is preliminary data.</text>
</comment>
<feature type="domain" description="OB" evidence="12">
    <location>
        <begin position="172"/>
        <end position="241"/>
    </location>
</feature>
<dbReference type="InterPro" id="IPR004365">
    <property type="entry name" value="NA-bd_OB_tRNA"/>
</dbReference>
<dbReference type="OrthoDB" id="1751331at2759"/>
<evidence type="ECO:0000259" key="13">
    <source>
        <dbReference type="Pfam" id="PF04057"/>
    </source>
</evidence>
<evidence type="ECO:0000256" key="4">
    <source>
        <dbReference type="ARBA" id="ARBA00022705"/>
    </source>
</evidence>
<evidence type="ECO:0000256" key="5">
    <source>
        <dbReference type="ARBA" id="ARBA00022723"/>
    </source>
</evidence>
<evidence type="ECO:0000256" key="11">
    <source>
        <dbReference type="SAM" id="MobiDB-lite"/>
    </source>
</evidence>
<dbReference type="Pfam" id="PF16900">
    <property type="entry name" value="REPA_OB_2"/>
    <property type="match status" value="1"/>
</dbReference>
<evidence type="ECO:0000256" key="7">
    <source>
        <dbReference type="ARBA" id="ARBA00022833"/>
    </source>
</evidence>
<accession>A0A267E1X9</accession>
<dbReference type="GO" id="GO:0006260">
    <property type="term" value="P:DNA replication"/>
    <property type="evidence" value="ECO:0007669"/>
    <property type="project" value="UniProtKB-KW"/>
</dbReference>
<evidence type="ECO:0000256" key="3">
    <source>
        <dbReference type="ARBA" id="ARBA00019850"/>
    </source>
</evidence>
<dbReference type="Gene3D" id="2.40.50.140">
    <property type="entry name" value="Nucleic acid-binding proteins"/>
    <property type="match status" value="4"/>
</dbReference>
<proteinExistence type="inferred from homology"/>
<evidence type="ECO:0000313" key="16">
    <source>
        <dbReference type="EMBL" id="PAA55550.1"/>
    </source>
</evidence>
<organism evidence="16 17">
    <name type="scientific">Macrostomum lignano</name>
    <dbReference type="NCBI Taxonomy" id="282301"/>
    <lineage>
        <taxon>Eukaryota</taxon>
        <taxon>Metazoa</taxon>
        <taxon>Spiralia</taxon>
        <taxon>Lophotrochozoa</taxon>
        <taxon>Platyhelminthes</taxon>
        <taxon>Rhabditophora</taxon>
        <taxon>Macrostomorpha</taxon>
        <taxon>Macrostomida</taxon>
        <taxon>Macrostomidae</taxon>
        <taxon>Macrostomum</taxon>
    </lineage>
</organism>
<dbReference type="InterPro" id="IPR031657">
    <property type="entry name" value="REPA_OB_2"/>
</dbReference>
<evidence type="ECO:0000256" key="10">
    <source>
        <dbReference type="ARBA" id="ARBA00033010"/>
    </source>
</evidence>
<dbReference type="InterPro" id="IPR047192">
    <property type="entry name" value="Euk_RPA1_DBD_C"/>
</dbReference>
<feature type="non-terminal residue" evidence="16">
    <location>
        <position position="1"/>
    </location>
</feature>
<dbReference type="PANTHER" id="PTHR47165:SF4">
    <property type="entry name" value="OS03G0429900 PROTEIN"/>
    <property type="match status" value="1"/>
</dbReference>
<dbReference type="Pfam" id="PF04057">
    <property type="entry name" value="Rep-A_N"/>
    <property type="match status" value="1"/>
</dbReference>
<comment type="similarity">
    <text evidence="2">Belongs to the replication factor A protein 1 family.</text>
</comment>
<comment type="subcellular location">
    <subcellularLocation>
        <location evidence="1">Nucleus</location>
    </subcellularLocation>
</comment>
<keyword evidence="8" id="KW-0238">DNA-binding</keyword>
<keyword evidence="9" id="KW-0539">Nucleus</keyword>
<dbReference type="GO" id="GO:0005634">
    <property type="term" value="C:nucleus"/>
    <property type="evidence" value="ECO:0007669"/>
    <property type="project" value="UniProtKB-SubCell"/>
</dbReference>
<feature type="domain" description="Replication factor-A protein 1 N-terminal" evidence="13">
    <location>
        <begin position="19"/>
        <end position="120"/>
    </location>
</feature>
<dbReference type="CDD" id="cd04475">
    <property type="entry name" value="RPA1_DBD_B"/>
    <property type="match status" value="1"/>
</dbReference>
<keyword evidence="4" id="KW-0235">DNA replication</keyword>
<dbReference type="STRING" id="282301.A0A267E1X9"/>
<keyword evidence="5" id="KW-0479">Metal-binding</keyword>
<dbReference type="InterPro" id="IPR007199">
    <property type="entry name" value="Rep_factor-A_N"/>
</dbReference>
<dbReference type="PANTHER" id="PTHR47165">
    <property type="entry name" value="OS03G0429900 PROTEIN"/>
    <property type="match status" value="1"/>
</dbReference>
<evidence type="ECO:0000256" key="6">
    <source>
        <dbReference type="ARBA" id="ARBA00022771"/>
    </source>
</evidence>
<dbReference type="AlphaFoldDB" id="A0A267E1X9"/>
<dbReference type="InterPro" id="IPR013955">
    <property type="entry name" value="Rep_factor-A_C"/>
</dbReference>
<keyword evidence="6" id="KW-0863">Zinc-finger</keyword>
<evidence type="ECO:0000259" key="14">
    <source>
        <dbReference type="Pfam" id="PF08646"/>
    </source>
</evidence>
<dbReference type="GO" id="GO:0003677">
    <property type="term" value="F:DNA binding"/>
    <property type="evidence" value="ECO:0007669"/>
    <property type="project" value="UniProtKB-KW"/>
</dbReference>
<evidence type="ECO:0000259" key="15">
    <source>
        <dbReference type="Pfam" id="PF16900"/>
    </source>
</evidence>
<name>A0A267E1X9_9PLAT</name>
<dbReference type="Pfam" id="PF08646">
    <property type="entry name" value="Rep_fac-A_C"/>
    <property type="match status" value="1"/>
</dbReference>
<evidence type="ECO:0000256" key="9">
    <source>
        <dbReference type="ARBA" id="ARBA00023242"/>
    </source>
</evidence>
<dbReference type="Proteomes" id="UP000215902">
    <property type="component" value="Unassembled WGS sequence"/>
</dbReference>
<dbReference type="GO" id="GO:0008270">
    <property type="term" value="F:zinc ion binding"/>
    <property type="evidence" value="ECO:0007669"/>
    <property type="project" value="UniProtKB-KW"/>
</dbReference>
<keyword evidence="17" id="KW-1185">Reference proteome</keyword>
<dbReference type="Pfam" id="PF01336">
    <property type="entry name" value="tRNA_anti-codon"/>
    <property type="match status" value="1"/>
</dbReference>
<sequence length="643" mass="68671">PVAMQTNNNSMSSSLHHVLTRGTVGAIKQGRLPVNPILQLNACQQVSTGYRLTLTDGEPHSSISCMLPASLNHLALSGTLRPGSVLRLGKCKFASNPVSTAQPGLSSQRILIIEDLQVIERYQPVGDGLLPHPSGARSVSKAAAAANDTDSGALDLSRVRPIAALNPYQLHWTICGRVVQKSQLRTYLNRNGEGRLFNFALADGSGALRAVAFQALAERFFNSVEVGSAVAVSRGRLRSKTGRFGGGGAGASAAADAKSDSQFELVLTADTRLRQLQPAEAARCCCSAGLPELKLRLVPIEQLASLRPNDFVDICGVLLEASDCQTITPGRQSSAAGRSRRGARETVKRDLTLADRTGWSVRCTLWGAEASNFSPAVAGGQTHPVVAIRSARVSDFAGRRSLNVSTGTSQLMVEPAWLPETEQLRDWFRRVGCRMAGFRGFELRAGSGIGGGGFRAGDSSDGGALHSLRDIVSGLGRSGVGGGGFSCIATVCCFRRESCVYKACLQPGCNKKVEQSDSGLYQCSKCQAANPSFKWRYILSVNVADHSCSKWATCFEDTAEKLLGVSADNFGQMLHGPAEAKAEAMSVFNALAGQALALRLRVRMQQFNDQLRQQLVVQDVRPLNFVSDCRAMIRQIEAECGLG</sequence>
<dbReference type="FunFam" id="2.40.50.140:FF:000090">
    <property type="entry name" value="Replication protein A subunit"/>
    <property type="match status" value="1"/>
</dbReference>
<evidence type="ECO:0000259" key="12">
    <source>
        <dbReference type="Pfam" id="PF01336"/>
    </source>
</evidence>
<reference evidence="16 17" key="1">
    <citation type="submission" date="2017-06" db="EMBL/GenBank/DDBJ databases">
        <title>A platform for efficient transgenesis in Macrostomum lignano, a flatworm model organism for stem cell research.</title>
        <authorList>
            <person name="Berezikov E."/>
        </authorList>
    </citation>
    <scope>NUCLEOTIDE SEQUENCE [LARGE SCALE GENOMIC DNA]</scope>
    <source>
        <strain evidence="16">DV1</strain>
        <tissue evidence="16">Whole organism</tissue>
    </source>
</reference>
<feature type="domain" description="Replication factor A C-terminal" evidence="14">
    <location>
        <begin position="485"/>
        <end position="630"/>
    </location>
</feature>
<feature type="region of interest" description="Disordered" evidence="11">
    <location>
        <begin position="328"/>
        <end position="347"/>
    </location>
</feature>
<dbReference type="InterPro" id="IPR012340">
    <property type="entry name" value="NA-bd_OB-fold"/>
</dbReference>
<dbReference type="EMBL" id="NIVC01002737">
    <property type="protein sequence ID" value="PAA55550.1"/>
    <property type="molecule type" value="Genomic_DNA"/>
</dbReference>
<feature type="domain" description="Replication protein A OB" evidence="15">
    <location>
        <begin position="300"/>
        <end position="408"/>
    </location>
</feature>
<evidence type="ECO:0000256" key="8">
    <source>
        <dbReference type="ARBA" id="ARBA00023125"/>
    </source>
</evidence>